<keyword evidence="4" id="KW-1185">Reference proteome</keyword>
<sequence>MEQASRVEEAKGPASVTSAVRKPRRQKDSDDSSSSSSEESSHHSSTRKSIIPPAPDWRETQLLRGYVANPAVKPVHCRRTLDQFSYYMLNSTESRDKSQVAYRWAKTQKACNEAKDRPIVMVDQLWLWALHDGTIITSFPSTWRSDEDFNLSKIFIQQLLDNKDRPIMRSIEDLLHLILKTSLDFFKRKGPAGFQFHECFQSSINNVSERQSHLFNKFRGITKRLQNEKLDQAQRKKEIEFLFSLDEETELLVEIMDIQDELTIVKTVLGQQQDVLDALLRLYPKKRVEDDLDDQPMTQATPAPSPDIQLVQLLAKLLKGQATPEVTVSPPATAAAAATRPDLPSARRVRFQDFPQADSSPMPLDNPPPTAGMDDGAYFEGVEKEERQGPKNMGKGREGAARSTSTAVTPQKRTNILQNRDLMYETIGIVENNMRVVIDMLAMAGKLENLLDLKQKHANGWEARFAREGSEETQRQGNIILVFTLVTVVFLPLSFMSSFLALQIDIFPKNDESGEVDWPFGKVSVYLCTSPSNPCPPARCI</sequence>
<feature type="region of interest" description="Disordered" evidence="1">
    <location>
        <begin position="384"/>
        <end position="410"/>
    </location>
</feature>
<dbReference type="PANTHER" id="PTHR47685">
    <property type="entry name" value="MAGNESIUM TRANSPORT PROTEIN CORA"/>
    <property type="match status" value="1"/>
</dbReference>
<proteinExistence type="predicted"/>
<comment type="caution">
    <text evidence="3">The sequence shown here is derived from an EMBL/GenBank/DDBJ whole genome shotgun (WGS) entry which is preliminary data.</text>
</comment>
<dbReference type="InterPro" id="IPR050829">
    <property type="entry name" value="CorA_MIT"/>
</dbReference>
<dbReference type="PANTHER" id="PTHR47685:SF1">
    <property type="entry name" value="MAGNESIUM TRANSPORT PROTEIN CORA"/>
    <property type="match status" value="1"/>
</dbReference>
<feature type="compositionally biased region" description="Basic and acidic residues" evidence="1">
    <location>
        <begin position="1"/>
        <end position="11"/>
    </location>
</feature>
<evidence type="ECO:0000313" key="3">
    <source>
        <dbReference type="EMBL" id="KAK0748957.1"/>
    </source>
</evidence>
<keyword evidence="2" id="KW-0472">Membrane</keyword>
<dbReference type="Gene3D" id="1.20.58.340">
    <property type="entry name" value="Magnesium transport protein CorA, transmembrane region"/>
    <property type="match status" value="1"/>
</dbReference>
<dbReference type="AlphaFoldDB" id="A0AA40F0Y4"/>
<feature type="region of interest" description="Disordered" evidence="1">
    <location>
        <begin position="1"/>
        <end position="54"/>
    </location>
</feature>
<organism evidence="3 4">
    <name type="scientific">Schizothecium vesticola</name>
    <dbReference type="NCBI Taxonomy" id="314040"/>
    <lineage>
        <taxon>Eukaryota</taxon>
        <taxon>Fungi</taxon>
        <taxon>Dikarya</taxon>
        <taxon>Ascomycota</taxon>
        <taxon>Pezizomycotina</taxon>
        <taxon>Sordariomycetes</taxon>
        <taxon>Sordariomycetidae</taxon>
        <taxon>Sordariales</taxon>
        <taxon>Schizotheciaceae</taxon>
        <taxon>Schizothecium</taxon>
    </lineage>
</organism>
<evidence type="ECO:0000256" key="2">
    <source>
        <dbReference type="SAM" id="Phobius"/>
    </source>
</evidence>
<name>A0AA40F0Y4_9PEZI</name>
<protein>
    <submittedName>
        <fullName evidence="3">Uncharacterized protein</fullName>
    </submittedName>
</protein>
<dbReference type="Proteomes" id="UP001172155">
    <property type="component" value="Unassembled WGS sequence"/>
</dbReference>
<reference evidence="3" key="1">
    <citation type="submission" date="2023-06" db="EMBL/GenBank/DDBJ databases">
        <title>Genome-scale phylogeny and comparative genomics of the fungal order Sordariales.</title>
        <authorList>
            <consortium name="Lawrence Berkeley National Laboratory"/>
            <person name="Hensen N."/>
            <person name="Bonometti L."/>
            <person name="Westerberg I."/>
            <person name="Brannstrom I.O."/>
            <person name="Guillou S."/>
            <person name="Cros-Aarteil S."/>
            <person name="Calhoun S."/>
            <person name="Haridas S."/>
            <person name="Kuo A."/>
            <person name="Mondo S."/>
            <person name="Pangilinan J."/>
            <person name="Riley R."/>
            <person name="LaButti K."/>
            <person name="Andreopoulos B."/>
            <person name="Lipzen A."/>
            <person name="Chen C."/>
            <person name="Yanf M."/>
            <person name="Daum C."/>
            <person name="Ng V."/>
            <person name="Clum A."/>
            <person name="Steindorff A."/>
            <person name="Ohm R."/>
            <person name="Martin F."/>
            <person name="Silar P."/>
            <person name="Natvig D."/>
            <person name="Lalanne C."/>
            <person name="Gautier V."/>
            <person name="Ament-velasquez S.L."/>
            <person name="Kruys A."/>
            <person name="Hutchinson M.I."/>
            <person name="Powell A.J."/>
            <person name="Barry K."/>
            <person name="Miller A.N."/>
            <person name="Grigoriev I.V."/>
            <person name="Debuchy R."/>
            <person name="Gladieux P."/>
            <person name="Thoren M.H."/>
            <person name="Johannesson H."/>
        </authorList>
    </citation>
    <scope>NUCLEOTIDE SEQUENCE</scope>
    <source>
        <strain evidence="3">SMH3187-1</strain>
    </source>
</reference>
<dbReference type="EMBL" id="JAUKUD010000003">
    <property type="protein sequence ID" value="KAK0748957.1"/>
    <property type="molecule type" value="Genomic_DNA"/>
</dbReference>
<feature type="transmembrane region" description="Helical" evidence="2">
    <location>
        <begin position="479"/>
        <end position="502"/>
    </location>
</feature>
<gene>
    <name evidence="3" type="ORF">B0T18DRAFT_322114</name>
</gene>
<evidence type="ECO:0000313" key="4">
    <source>
        <dbReference type="Proteomes" id="UP001172155"/>
    </source>
</evidence>
<evidence type="ECO:0000256" key="1">
    <source>
        <dbReference type="SAM" id="MobiDB-lite"/>
    </source>
</evidence>
<keyword evidence="2" id="KW-1133">Transmembrane helix</keyword>
<feature type="compositionally biased region" description="Basic and acidic residues" evidence="1">
    <location>
        <begin position="384"/>
        <end position="400"/>
    </location>
</feature>
<keyword evidence="2" id="KW-0812">Transmembrane</keyword>
<accession>A0AA40F0Y4</accession>